<evidence type="ECO:0000256" key="1">
    <source>
        <dbReference type="SAM" id="MobiDB-lite"/>
    </source>
</evidence>
<evidence type="ECO:0000313" key="3">
    <source>
        <dbReference type="Proteomes" id="UP000290958"/>
    </source>
</evidence>
<feature type="compositionally biased region" description="Basic and acidic residues" evidence="1">
    <location>
        <begin position="14"/>
        <end position="23"/>
    </location>
</feature>
<protein>
    <submittedName>
        <fullName evidence="2">Uncharacterized protein</fullName>
    </submittedName>
</protein>
<evidence type="ECO:0000313" key="2">
    <source>
        <dbReference type="EMBL" id="RXR28939.1"/>
    </source>
</evidence>
<organism evidence="2 3">
    <name type="scientific">Sphingobium fluviale</name>
    <dbReference type="NCBI Taxonomy" id="2506423"/>
    <lineage>
        <taxon>Bacteria</taxon>
        <taxon>Pseudomonadati</taxon>
        <taxon>Pseudomonadota</taxon>
        <taxon>Alphaproteobacteria</taxon>
        <taxon>Sphingomonadales</taxon>
        <taxon>Sphingomonadaceae</taxon>
        <taxon>Sphingobium</taxon>
    </lineage>
</organism>
<dbReference type="AlphaFoldDB" id="A0A4Q1KIH9"/>
<sequence length="57" mass="6373">MNEHQQWQRRTALAKRERDKAEAKNSNLPMSDDMLDAAAAAYVGATAAQVKAWRSGR</sequence>
<dbReference type="RefSeq" id="WP_129404003.1">
    <property type="nucleotide sequence ID" value="NZ_SBKP01000006.1"/>
</dbReference>
<accession>A0A4Q1KIH9</accession>
<reference evidence="3" key="1">
    <citation type="submission" date="2019-01" db="EMBL/GenBank/DDBJ databases">
        <title>Cytophagaceae bacterium strain CAR-16.</title>
        <authorList>
            <person name="Chen W.-M."/>
        </authorList>
    </citation>
    <scope>NUCLEOTIDE SEQUENCE [LARGE SCALE GENOMIC DNA]</scope>
    <source>
        <strain evidence="3">CHR27</strain>
    </source>
</reference>
<feature type="region of interest" description="Disordered" evidence="1">
    <location>
        <begin position="1"/>
        <end position="30"/>
    </location>
</feature>
<dbReference type="EMBL" id="SBKP01000006">
    <property type="protein sequence ID" value="RXR28939.1"/>
    <property type="molecule type" value="Genomic_DNA"/>
</dbReference>
<name>A0A4Q1KIH9_9SPHN</name>
<proteinExistence type="predicted"/>
<comment type="caution">
    <text evidence="2">The sequence shown here is derived from an EMBL/GenBank/DDBJ whole genome shotgun (WGS) entry which is preliminary data.</text>
</comment>
<dbReference type="Proteomes" id="UP000290958">
    <property type="component" value="Unassembled WGS sequence"/>
</dbReference>
<keyword evidence="3" id="KW-1185">Reference proteome</keyword>
<gene>
    <name evidence="2" type="ORF">EQG66_07630</name>
</gene>